<dbReference type="Pfam" id="PF03004">
    <property type="entry name" value="Transposase_24"/>
    <property type="match status" value="3"/>
</dbReference>
<feature type="compositionally biased region" description="Basic and acidic residues" evidence="2">
    <location>
        <begin position="1171"/>
        <end position="1184"/>
    </location>
</feature>
<keyword evidence="1" id="KW-0175">Coiled coil</keyword>
<evidence type="ECO:0000313" key="4">
    <source>
        <dbReference type="Proteomes" id="UP001202328"/>
    </source>
</evidence>
<feature type="region of interest" description="Disordered" evidence="2">
    <location>
        <begin position="1141"/>
        <end position="1207"/>
    </location>
</feature>
<reference evidence="3" key="1">
    <citation type="submission" date="2022-04" db="EMBL/GenBank/DDBJ databases">
        <title>A functionally conserved STORR gene fusion in Papaver species that diverged 16.8 million years ago.</title>
        <authorList>
            <person name="Catania T."/>
        </authorList>
    </citation>
    <scope>NUCLEOTIDE SEQUENCE</scope>
    <source>
        <strain evidence="3">S-188037</strain>
    </source>
</reference>
<proteinExistence type="predicted"/>
<dbReference type="PANTHER" id="PTHR33144:SF25">
    <property type="entry name" value="DUF4216 DOMAIN-CONTAINING PROTEIN"/>
    <property type="match status" value="1"/>
</dbReference>
<organism evidence="3 4">
    <name type="scientific">Papaver atlanticum</name>
    <dbReference type="NCBI Taxonomy" id="357466"/>
    <lineage>
        <taxon>Eukaryota</taxon>
        <taxon>Viridiplantae</taxon>
        <taxon>Streptophyta</taxon>
        <taxon>Embryophyta</taxon>
        <taxon>Tracheophyta</taxon>
        <taxon>Spermatophyta</taxon>
        <taxon>Magnoliopsida</taxon>
        <taxon>Ranunculales</taxon>
        <taxon>Papaveraceae</taxon>
        <taxon>Papaveroideae</taxon>
        <taxon>Papaver</taxon>
    </lineage>
</organism>
<evidence type="ECO:0000313" key="3">
    <source>
        <dbReference type="EMBL" id="KAI3924803.1"/>
    </source>
</evidence>
<evidence type="ECO:0000256" key="1">
    <source>
        <dbReference type="SAM" id="Coils"/>
    </source>
</evidence>
<sequence length="1428" mass="160570">MGRNRFPRLRTFSLHFASEFSLITNKKLKFLYFFSQFNRRVGSSLPKLLRMGDGDEEGQIQLARKVRGPTTLKFLDALLPGQRFQVESWLNSPVGPYSNYMSMFISHLAKDGNNLPLTVPWTQMPAASILNAILEVKKVFDYQDDLDDWIRAKLHDRWNSHKHNVKKEGFYKYNTLEERLANRPKDVVESQWGPLIEYWQDPLHEARSAKSKASNAKRTDKHSGGSKPHVKYAAELEAKLKRPPTAQEIYDATHAKRKSPVSSSKMIRMNAEASASREITAISGTGNKHENLVQECVTEDDEDNMQAESDESLEGLRMVHGGEEGQLARKVRGPSTLNFLDTLQPGQKLKVESWLNAAVGPNSAYLTTFISHLAKDGNKLPLTITKWNQMPSVFVLNAVLEVKKVFDCPDDLDDWIIAKLHDRWKSHKHLVKKEGFYKYTTQEERLAHRPKDVVESQWGPLIEYWQDPRTEENSAKMKERNAKQTVRHSGGPKPHVKYAAELEAKLKRPPTAQEIYDATHGKRKKQMDALEYRPSQHSSGSSATRENDAILQLTGQDLMSPVSSSKKMKISAEASGSREINTVSTNKHEYRLRSRSKSIPTSPVPLVQECVTEDDEDNMQAESDDESLEGFGSVGEPVEAARTASSSEPVEAAKTKSYAEGPTVVSKLVPLSSPKDISAPFVGSTNVSGRGSNEEFVFVDNFKIPKEYACLYKKIFDKYGHMATKKVIKTNDTLLVACVTGILKIISTMETVRGVDLSEALVESWDGEIEDAENLGFNIKWFRDTFDGVKNNWKASSGVRQKVEIHEKELDAAQVKYVDLLARKEELHRETSKVIIEIRKAEAKISSEKKAIQEILAPESNFLNEPVLGKGSFPPNYLSSLSLSSLTPIEQVFTVSCSPPSNFTLHLLSHNCSSGWGMAVKRANQLENYMSTYISHLAKDGNNLPLTIQHWTQMPAASVLKAMLEVKKVFDCPDDLNDWIRAKLQDRWKYHKHAVKKEGFYKYTTQEERLANRPKDVVESQWGPLVEYWQNPKQEARSAMMRAIKSKQTVHQSTGSKSHVKYAAELEAKLKRPPTAQEIYDATHAKRKCPVSSKKMKMSAEASGSWEINAVSGNKPVHLPLSRCNSISTSPVLLIQECVTEDDEDNMQSKSDESEDSKDNMQAESDEFEDNKDNMQAESDESREGFGSVGEPVEAARTTSSAEPVEAAKTTSYAMCPTVVSNLVSISTPKDISAPFVGSTSVSGRGSDEEFEFIDNFKIPKAYAVLYKKIFDKYGHMATKKVIKSNDTVLVACVTSLLKIISTMETARGVDLSEALLESWDGDIKDVENLGFNIKWLRNKFDEVKNNWKSSSGLRKEVEIHKKELDAKQVKHASLLARKEELERETSKVVIEIRRTEAEISSEKKAIQEKLAPECNFLNEPILGKLLG</sequence>
<protein>
    <submittedName>
        <fullName evidence="3">Uncharacterized protein</fullName>
    </submittedName>
</protein>
<feature type="coiled-coil region" evidence="1">
    <location>
        <begin position="803"/>
        <end position="844"/>
    </location>
</feature>
<feature type="coiled-coil region" evidence="1">
    <location>
        <begin position="1365"/>
        <end position="1399"/>
    </location>
</feature>
<comment type="caution">
    <text evidence="3">The sequence shown here is derived from an EMBL/GenBank/DDBJ whole genome shotgun (WGS) entry which is preliminary data.</text>
</comment>
<dbReference type="EMBL" id="JAJJMB010008256">
    <property type="protein sequence ID" value="KAI3924803.1"/>
    <property type="molecule type" value="Genomic_DNA"/>
</dbReference>
<name>A0AAD4XLY7_9MAGN</name>
<accession>A0AAD4XLY7</accession>
<dbReference type="Proteomes" id="UP001202328">
    <property type="component" value="Unassembled WGS sequence"/>
</dbReference>
<dbReference type="PANTHER" id="PTHR33144">
    <property type="entry name" value="OS10G0409366 PROTEIN-RELATED"/>
    <property type="match status" value="1"/>
</dbReference>
<keyword evidence="4" id="KW-1185">Reference proteome</keyword>
<feature type="region of interest" description="Disordered" evidence="2">
    <location>
        <begin position="207"/>
        <end position="229"/>
    </location>
</feature>
<dbReference type="InterPro" id="IPR004252">
    <property type="entry name" value="Probable_transposase_24"/>
</dbReference>
<gene>
    <name evidence="3" type="ORF">MKW98_031054</name>
</gene>
<evidence type="ECO:0000256" key="2">
    <source>
        <dbReference type="SAM" id="MobiDB-lite"/>
    </source>
</evidence>